<evidence type="ECO:0000256" key="1">
    <source>
        <dbReference type="SAM" id="Phobius"/>
    </source>
</evidence>
<proteinExistence type="predicted"/>
<keyword evidence="3" id="KW-1185">Reference proteome</keyword>
<comment type="caution">
    <text evidence="2">The sequence shown here is derived from an EMBL/GenBank/DDBJ whole genome shotgun (WGS) entry which is preliminary data.</text>
</comment>
<feature type="transmembrane region" description="Helical" evidence="1">
    <location>
        <begin position="21"/>
        <end position="39"/>
    </location>
</feature>
<dbReference type="InterPro" id="IPR032593">
    <property type="entry name" value="DUF4907"/>
</dbReference>
<organism evidence="2 3">
    <name type="scientific">Spirosoma liriopis</name>
    <dbReference type="NCBI Taxonomy" id="2937440"/>
    <lineage>
        <taxon>Bacteria</taxon>
        <taxon>Pseudomonadati</taxon>
        <taxon>Bacteroidota</taxon>
        <taxon>Cytophagia</taxon>
        <taxon>Cytophagales</taxon>
        <taxon>Cytophagaceae</taxon>
        <taxon>Spirosoma</taxon>
    </lineage>
</organism>
<name>A0ABT0HNS9_9BACT</name>
<dbReference type="EMBL" id="JALPRF010000002">
    <property type="protein sequence ID" value="MCK8493298.1"/>
    <property type="molecule type" value="Genomic_DNA"/>
</dbReference>
<evidence type="ECO:0000313" key="3">
    <source>
        <dbReference type="Proteomes" id="UP001202180"/>
    </source>
</evidence>
<dbReference type="Pfam" id="PF16250">
    <property type="entry name" value="DUF4907"/>
    <property type="match status" value="1"/>
</dbReference>
<evidence type="ECO:0000313" key="2">
    <source>
        <dbReference type="EMBL" id="MCK8493298.1"/>
    </source>
</evidence>
<gene>
    <name evidence="2" type="ORF">M0L20_15630</name>
</gene>
<keyword evidence="1" id="KW-0472">Membrane</keyword>
<protein>
    <submittedName>
        <fullName evidence="2">DUF4907 domain-containing protein</fullName>
    </submittedName>
</protein>
<keyword evidence="1" id="KW-0812">Transmembrane</keyword>
<sequence>MSTAKPSRSQQRTPRSGFIRTGLLLIILGLALITGYLFYSRQPHYRVEVFKAPNGWGYDIVNNGKAFIHQPTIPGVPGMVGFANEDQARRVGERAVEKLERDKELPTLTHDELRQLGVNIP</sequence>
<dbReference type="Proteomes" id="UP001202180">
    <property type="component" value="Unassembled WGS sequence"/>
</dbReference>
<keyword evidence="1" id="KW-1133">Transmembrane helix</keyword>
<reference evidence="2 3" key="1">
    <citation type="submission" date="2022-04" db="EMBL/GenBank/DDBJ databases">
        <title>Spirosoma sp. strain RP8 genome sequencing and assembly.</title>
        <authorList>
            <person name="Jung Y."/>
        </authorList>
    </citation>
    <scope>NUCLEOTIDE SEQUENCE [LARGE SCALE GENOMIC DNA]</scope>
    <source>
        <strain evidence="2 3">RP8</strain>
    </source>
</reference>
<dbReference type="RefSeq" id="WP_232561851.1">
    <property type="nucleotide sequence ID" value="NZ_JALPRF010000002.1"/>
</dbReference>
<accession>A0ABT0HNS9</accession>